<accession>A0ABV7I0V3</accession>
<evidence type="ECO:0000313" key="1">
    <source>
        <dbReference type="EMBL" id="MFC3163099.1"/>
    </source>
</evidence>
<gene>
    <name evidence="1" type="ORF">ACFOHV_07380</name>
</gene>
<reference evidence="2" key="1">
    <citation type="journal article" date="2019" name="Int. J. Syst. Evol. Microbiol.">
        <title>The Global Catalogue of Microorganisms (GCM) 10K type strain sequencing project: providing services to taxonomists for standard genome sequencing and annotation.</title>
        <authorList>
            <consortium name="The Broad Institute Genomics Platform"/>
            <consortium name="The Broad Institute Genome Sequencing Center for Infectious Disease"/>
            <person name="Wu L."/>
            <person name="Ma J."/>
        </authorList>
    </citation>
    <scope>NUCLEOTIDE SEQUENCE [LARGE SCALE GENOMIC DNA]</scope>
    <source>
        <strain evidence="2">KCTC 52231</strain>
    </source>
</reference>
<dbReference type="RefSeq" id="WP_182305432.1">
    <property type="nucleotide sequence ID" value="NZ_CP059896.1"/>
</dbReference>
<protein>
    <submittedName>
        <fullName evidence="1">Uncharacterized protein</fullName>
    </submittedName>
</protein>
<organism evidence="1 2">
    <name type="scientific">Ciceribacter thiooxidans</name>
    <dbReference type="NCBI Taxonomy" id="1969821"/>
    <lineage>
        <taxon>Bacteria</taxon>
        <taxon>Pseudomonadati</taxon>
        <taxon>Pseudomonadota</taxon>
        <taxon>Alphaproteobacteria</taxon>
        <taxon>Hyphomicrobiales</taxon>
        <taxon>Rhizobiaceae</taxon>
        <taxon>Ciceribacter</taxon>
    </lineage>
</organism>
<comment type="caution">
    <text evidence="1">The sequence shown here is derived from an EMBL/GenBank/DDBJ whole genome shotgun (WGS) entry which is preliminary data.</text>
</comment>
<evidence type="ECO:0000313" key="2">
    <source>
        <dbReference type="Proteomes" id="UP001595647"/>
    </source>
</evidence>
<sequence length="112" mass="12156">MHAPHLCTILPFPARSIGPRPVLPPVDDFAVEQLGHAEDHLAVITADIEAARESALSGIRLEGLGGVRSGRTLLWACRLVLTLVNLRGNPEEDHDLSRAARAWLQRRGQANG</sequence>
<keyword evidence="2" id="KW-1185">Reference proteome</keyword>
<dbReference type="Proteomes" id="UP001595647">
    <property type="component" value="Unassembled WGS sequence"/>
</dbReference>
<proteinExistence type="predicted"/>
<dbReference type="EMBL" id="JBHRTG010000007">
    <property type="protein sequence ID" value="MFC3163099.1"/>
    <property type="molecule type" value="Genomic_DNA"/>
</dbReference>
<name>A0ABV7I0V3_9HYPH</name>